<dbReference type="EMBL" id="BAAARW010000016">
    <property type="protein sequence ID" value="GAA2426895.1"/>
    <property type="molecule type" value="Genomic_DNA"/>
</dbReference>
<dbReference type="RefSeq" id="WP_344591258.1">
    <property type="nucleotide sequence ID" value="NZ_BAAARW010000016.1"/>
</dbReference>
<gene>
    <name evidence="1" type="ORF">GCM10010191_44410</name>
</gene>
<proteinExistence type="predicted"/>
<dbReference type="Proteomes" id="UP001501231">
    <property type="component" value="Unassembled WGS sequence"/>
</dbReference>
<dbReference type="Gene3D" id="1.10.287.1060">
    <property type="entry name" value="ESAT-6-like"/>
    <property type="match status" value="1"/>
</dbReference>
<keyword evidence="2" id="KW-1185">Reference proteome</keyword>
<evidence type="ECO:0000313" key="1">
    <source>
        <dbReference type="EMBL" id="GAA2426895.1"/>
    </source>
</evidence>
<protein>
    <recommendedName>
        <fullName evidence="3">WXG100 family type VII secretion target</fullName>
    </recommendedName>
</protein>
<name>A0ABN3JCB7_9ACTN</name>
<evidence type="ECO:0000313" key="2">
    <source>
        <dbReference type="Proteomes" id="UP001501231"/>
    </source>
</evidence>
<comment type="caution">
    <text evidence="1">The sequence shown here is derived from an EMBL/GenBank/DDBJ whole genome shotgun (WGS) entry which is preliminary data.</text>
</comment>
<evidence type="ECO:0008006" key="3">
    <source>
        <dbReference type="Google" id="ProtNLM"/>
    </source>
</evidence>
<reference evidence="1 2" key="1">
    <citation type="journal article" date="2019" name="Int. J. Syst. Evol. Microbiol.">
        <title>The Global Catalogue of Microorganisms (GCM) 10K type strain sequencing project: providing services to taxonomists for standard genome sequencing and annotation.</title>
        <authorList>
            <consortium name="The Broad Institute Genomics Platform"/>
            <consortium name="The Broad Institute Genome Sequencing Center for Infectious Disease"/>
            <person name="Wu L."/>
            <person name="Ma J."/>
        </authorList>
    </citation>
    <scope>NUCLEOTIDE SEQUENCE [LARGE SCALE GENOMIC DNA]</scope>
    <source>
        <strain evidence="1 2">JCM 3325</strain>
    </source>
</reference>
<organism evidence="1 2">
    <name type="scientific">Actinomadura vinacea</name>
    <dbReference type="NCBI Taxonomy" id="115336"/>
    <lineage>
        <taxon>Bacteria</taxon>
        <taxon>Bacillati</taxon>
        <taxon>Actinomycetota</taxon>
        <taxon>Actinomycetes</taxon>
        <taxon>Streptosporangiales</taxon>
        <taxon>Thermomonosporaceae</taxon>
        <taxon>Actinomadura</taxon>
    </lineage>
</organism>
<accession>A0ABN3JCB7</accession>
<sequence>MTGFKVDPEALRRCALPFETAESSLRELAATVKTAVSAEGECWGGDKTGAQLGATLKPGQEAALKAMEDLPGNFRKIADSILRMADEFERGEGRNEEAIGSV</sequence>